<feature type="chain" id="PRO_5040851837" evidence="2">
    <location>
        <begin position="29"/>
        <end position="2752"/>
    </location>
</feature>
<feature type="compositionally biased region" description="Low complexity" evidence="1">
    <location>
        <begin position="1931"/>
        <end position="1956"/>
    </location>
</feature>
<keyword evidence="5" id="KW-1185">Reference proteome</keyword>
<evidence type="ECO:0000256" key="2">
    <source>
        <dbReference type="SAM" id="SignalP"/>
    </source>
</evidence>
<dbReference type="Proteomes" id="UP001243623">
    <property type="component" value="Chromosome"/>
</dbReference>
<keyword evidence="2" id="KW-0732">Signal</keyword>
<feature type="region of interest" description="Disordered" evidence="1">
    <location>
        <begin position="429"/>
        <end position="449"/>
    </location>
</feature>
<evidence type="ECO:0000259" key="3">
    <source>
        <dbReference type="SMART" id="SM00912"/>
    </source>
</evidence>
<dbReference type="EMBL" id="CP120678">
    <property type="protein sequence ID" value="WIW70879.1"/>
    <property type="molecule type" value="Genomic_DNA"/>
</dbReference>
<evidence type="ECO:0000313" key="5">
    <source>
        <dbReference type="Proteomes" id="UP001243623"/>
    </source>
</evidence>
<dbReference type="InterPro" id="IPR008638">
    <property type="entry name" value="FhaB/CdiA-like_TPS"/>
</dbReference>
<dbReference type="SUPFAM" id="SSF51126">
    <property type="entry name" value="Pectin lyase-like"/>
    <property type="match status" value="2"/>
</dbReference>
<feature type="signal peptide" evidence="2">
    <location>
        <begin position="1"/>
        <end position="28"/>
    </location>
</feature>
<dbReference type="NCBIfam" id="TIGR01901">
    <property type="entry name" value="adhes_NPXG"/>
    <property type="match status" value="2"/>
</dbReference>
<proteinExistence type="predicted"/>
<dbReference type="InterPro" id="IPR010069">
    <property type="entry name" value="CdiA_FHA1_rpt"/>
</dbReference>
<organism evidence="4 5">
    <name type="scientific">Selenobaculum gibii</name>
    <dbReference type="NCBI Taxonomy" id="3054208"/>
    <lineage>
        <taxon>Bacteria</taxon>
        <taxon>Bacillati</taxon>
        <taxon>Bacillota</taxon>
        <taxon>Negativicutes</taxon>
        <taxon>Selenomonadales</taxon>
        <taxon>Selenomonadaceae</taxon>
        <taxon>Selenobaculum</taxon>
    </lineage>
</organism>
<accession>A0A9Y2EVB8</accession>
<feature type="domain" description="Filamentous haemagglutinin FhaB/tRNA nuclease CdiA-like TPS" evidence="3">
    <location>
        <begin position="504"/>
        <end position="624"/>
    </location>
</feature>
<dbReference type="InterPro" id="IPR025157">
    <property type="entry name" value="Hemagglutinin_rpt"/>
</dbReference>
<dbReference type="GO" id="GO:0003824">
    <property type="term" value="F:catalytic activity"/>
    <property type="evidence" value="ECO:0007669"/>
    <property type="project" value="UniProtKB-ARBA"/>
</dbReference>
<feature type="compositionally biased region" description="Basic and acidic residues" evidence="1">
    <location>
        <begin position="1919"/>
        <end position="1930"/>
    </location>
</feature>
<protein>
    <submittedName>
        <fullName evidence="4">Hemagglutinin repeat-containing protein</fullName>
    </submittedName>
</protein>
<feature type="region of interest" description="Disordered" evidence="1">
    <location>
        <begin position="1914"/>
        <end position="1970"/>
    </location>
</feature>
<gene>
    <name evidence="4" type="ORF">P3F81_00710</name>
</gene>
<dbReference type="Pfam" id="PF13332">
    <property type="entry name" value="Fil_haemagg_2"/>
    <property type="match status" value="3"/>
</dbReference>
<dbReference type="SMART" id="SM00912">
    <property type="entry name" value="Haemagg_act"/>
    <property type="match status" value="2"/>
</dbReference>
<reference evidence="4" key="1">
    <citation type="submission" date="2023-03" db="EMBL/GenBank/DDBJ databases">
        <title>Selenobaculum gbiensis gen. nov. sp. nov., a new bacterium isolated from the gut microbiota of IBD patient.</title>
        <authorList>
            <person name="Yeo S."/>
            <person name="Park H."/>
            <person name="Huh C.S."/>
        </authorList>
    </citation>
    <scope>NUCLEOTIDE SEQUENCE</scope>
    <source>
        <strain evidence="4">ICN-92133</strain>
    </source>
</reference>
<dbReference type="KEGG" id="sgbi:P3F81_00710"/>
<dbReference type="Gene3D" id="2.160.20.10">
    <property type="entry name" value="Single-stranded right-handed beta-helix, Pectin lyase-like"/>
    <property type="match status" value="2"/>
</dbReference>
<evidence type="ECO:0000313" key="4">
    <source>
        <dbReference type="EMBL" id="WIW70879.1"/>
    </source>
</evidence>
<dbReference type="NCBIfam" id="TIGR01731">
    <property type="entry name" value="fil_hemag_20aa"/>
    <property type="match status" value="9"/>
</dbReference>
<name>A0A9Y2EVB8_9FIRM</name>
<dbReference type="Pfam" id="PF05860">
    <property type="entry name" value="TPS"/>
    <property type="match status" value="2"/>
</dbReference>
<dbReference type="InterPro" id="IPR011050">
    <property type="entry name" value="Pectin_lyase_fold/virulence"/>
</dbReference>
<feature type="domain" description="Filamentous haemagglutinin FhaB/tRNA nuclease CdiA-like TPS" evidence="3">
    <location>
        <begin position="46"/>
        <end position="168"/>
    </location>
</feature>
<evidence type="ECO:0000256" key="1">
    <source>
        <dbReference type="SAM" id="MobiDB-lite"/>
    </source>
</evidence>
<dbReference type="RefSeq" id="WP_147667309.1">
    <property type="nucleotide sequence ID" value="NZ_CP120678.1"/>
</dbReference>
<feature type="compositionally biased region" description="Basic and acidic residues" evidence="1">
    <location>
        <begin position="1957"/>
        <end position="1967"/>
    </location>
</feature>
<sequence>MKKYQESLKKFIVYTVILSLNLSNLCYAADIAVDPESTHQTNVTEVNSTPVINIAKPNENGVSHNQYLDFNIGANGLILNNNAANTAYNSQLAGLINQNPNLNGSSASIILNEITGNHISNLQGMLEIAGTKANVIIANPNGIMGNGFGFINADRATLVTGTPNIVNGNLESFTVAGGNVTIAGQGTGNHLDADGRQMYEPVSKLDILTRAANINAEIWAKDEINVVTGTNQIDYDDLTAKPLTSEGDKPAIALDIAAVGGMYANKIKLIGTEKGLGYHIGGDVHSGQSLYINNEGKIAFVKNQNEITNAEGEQEKSITTIDSEGTIDIHSKDEITNNTMILARDQFTMNADKDISNSGILQAGAPYQEDEEDDESPQLVNQADLMITSGENITTIGTMEASRNVKLKGKTVTYNEFNVQGVNVEVIETEPKTPEPGHELEPKPKPDPEKNIVEITQPDLPDLSAISTPIKPAETVEVPKMDNLPLTADASASVLYRPILDTAPNGIPLVQIAEVNQNGVSRNLYTDFNINQQGLILNNATKYELTQLGGYIDRNGRLAGNGARIILNEVTTTKPTSLNGFLEVAGNRASVVIANPNGITVNGFGCINTANATLASANVMNWQNGNITFAVPRNYFTVEGQGINAGANTNLSIIGDNLNVNQSEIWANKIQLSADGRITNTGKISANDDVEIKAENLLNHENGFITAQKDIQVEVKEDVNQNQASLNATGNLTIHATNLANQANSMMSSGKDMSLSLNNAIENNQSTIKSDQDIDVHTKFMVNKAGALQSANKDLTIKSDKINNSQSAILANQAMTITASELKNQTNGYIASDGNLEIDAKNVTNQTATIKTKADLSLVGDMVDNKTHALIYADGSSDYTLQNSLTNTESAISSKENLNFKAANITNQSQAMLESGKNLTLSAEQTVINDAAAMTSAAKTEISAQNIYHRNQSGIYADGLKLTAKEDIQNTDSLLVSNQEAELTAKNISNTEDAVLFANGDIHLTAEQNILNQSSDIESKKDITIQAQQLTNEKKVFETDWDVTNQIISYGIPHWGGDYYNAIRTFNRNIHTGVIKAETAEGNILADGNINIQSNVINHYSKVVAGQDLNISGNHVENYGYQGTIVIADRGNDVQYWRYKHHGKHHIHCHMVYGSTTIPYSYDEIQEEPIARLGILGGNNKVTIQANTIDNKTYNAGKEEITYKTTEKNPLNISSVTLTDGTTKLKLNTDIIKLTQGQNAVNQMQDLVLNTKIFTINEDPSAKYLIETNEKFANYQKFLSSDYLLNRVKSDPAKVAKRLGDGYYEQTLVTEQITNLTGRKYLSGYTSDLEQYKALMENGAVAAEKLNLTIGIALTPEQVAALTSDMVWLVETEVNGQTVLVPQIYLASIKAQDLTKDGALITGGEIELYAKDTLTNIGTIQADKTTLIKAGNLTNQTGQIKGQDINLEIDDTFANLSGNVVAKDNIKITAKDIINQTQTKETNYRELNQTELSETATITAQTGNVELIATNDIKNQSGKLSAGKDLSLSAGNNVEMTAVAKEKHVAVVYDKSSAQIDEINHLQSQLNAENINIQAGKDIKLNAVDANAQQNITTTARNNIEITAAKDLNILDVDAGNKGEHYTRDRAVDETVKGSNFDAGQNIQITAGQDVSIKGSQITSEQGKTKIQAQNDVTIENETEYHEKLHEEHRTKVGVLATTTTKIYDYQNINQVKESYVNGNEVEIQTGKDTNITASIVAADKEINVKAGENININSASETSQSEYKKEVKKSGIFGSGGLGFTIGSQKQKDSYDNQAVEQVGSTIGSIGGNVNLESGKDVDIKASEVIAGKDINITGENVTIENGDNDYNAQEKHEFKQSGLTVSLESSTLNTYKGVVNSIDRATKVEDDRLKALYVYKAKRDYDEIKEKQKVETAQQEKQAEQAEKDKQNQAKQGTEVNDQTQTTNNNPTATGGEANEAKKPPEKSDLSINISLGTSKSESQSQSHTTLAQASTISAGENVNIKATAGDIKVKGSEITGENITLEAKGNLDIQASANKNTSNTDSKSSSASIGVSINLGDGSIGAIGVSASKATGKIKENAETYNQSTITAQDTLTTKSGQDTNIIGSKLEGETIKMEVGKDLNIESLQEKETYDEKNKSASISISAGSINGSASQGKTNSNYESVTDQAGIHAGQGGFDIEVGKNTDLKGAVIASEATPDKNKLSTDTLTYSDIENKAEYSANSIGVNINTDKNAKLNEKGITPNIGTPAKGEAESTTKSAIAEGTIEIRSNPNQDLSGLSRDTQNALNELGKIFDKKKVEEQQELANLFGQIAFEAVGDLARKKQDEAELTKILAEKYKELAEKDHVAGNIEKAEKEEKLAQQYKQKNEQLASWCEGGVNITAIHALVGGLAAQLGGGSFTTGATGATSAEISRNLVKDLSPDAQQWASVIIGGAAAKVVGSNAQVGASTALSGTVNNDLAHKITGITKGILNGVEEDAKGLIDFVTNYQKTIENLKDTANAIYDLGKEQGFRAVFAEIGNAISGDWVNKYDTIENEYINGMIDENTYDYRIGMLAGEVTYFIASTVAEPEKLAVNPKILTKVAKLSKVQKLSEFTLDPVIVTAKRIEGSSNATNFTKNQVDKLVNDIGGSIKNNPLRQEYENAVNGLKSMETELRSQGLSEESIAKSLYQARRDLGVTYKDATPTELRQYIYEVNTNRYGDALGPSFESLAEKYKGDYSKIIEAAQRPNPNVDNLLGGFKEWLLKKNGL</sequence>
<dbReference type="InterPro" id="IPR012334">
    <property type="entry name" value="Pectin_lyas_fold"/>
</dbReference>